<organism evidence="2 3">
    <name type="scientific">Hoylesella timonensis S9-PR14</name>
    <dbReference type="NCBI Taxonomy" id="1401062"/>
    <lineage>
        <taxon>Bacteria</taxon>
        <taxon>Pseudomonadati</taxon>
        <taxon>Bacteroidota</taxon>
        <taxon>Bacteroidia</taxon>
        <taxon>Bacteroidales</taxon>
        <taxon>Prevotellaceae</taxon>
        <taxon>Hoylesella</taxon>
    </lineage>
</organism>
<dbReference type="RefSeq" id="WP_028900946.1">
    <property type="nucleotide sequence ID" value="NZ_JRPQ01000141.1"/>
</dbReference>
<dbReference type="AlphaFoldDB" id="A0A098YPA6"/>
<protein>
    <recommendedName>
        <fullName evidence="1">START-like domain-containing protein</fullName>
    </recommendedName>
</protein>
<accession>A0A098YPA6</accession>
<dbReference type="Pfam" id="PF19569">
    <property type="entry name" value="START_2"/>
    <property type="match status" value="1"/>
</dbReference>
<dbReference type="GeneID" id="93329937"/>
<dbReference type="Proteomes" id="UP000029723">
    <property type="component" value="Unassembled WGS sequence"/>
</dbReference>
<name>A0A098YPA6_9BACT</name>
<gene>
    <name evidence="2" type="ORF">HMPREF9304_09725</name>
</gene>
<dbReference type="Gene3D" id="3.30.530.20">
    <property type="match status" value="1"/>
</dbReference>
<dbReference type="InterPro" id="IPR023393">
    <property type="entry name" value="START-like_dom_sf"/>
</dbReference>
<feature type="domain" description="START-like" evidence="1">
    <location>
        <begin position="3"/>
        <end position="128"/>
    </location>
</feature>
<dbReference type="InterPro" id="IPR045736">
    <property type="entry name" value="START_2"/>
</dbReference>
<reference evidence="2 3" key="1">
    <citation type="submission" date="2014-07" db="EMBL/GenBank/DDBJ databases">
        <authorList>
            <person name="McCorrison J."/>
            <person name="Sanka R."/>
            <person name="Torralba M."/>
            <person name="Gillis M."/>
            <person name="Haft D.H."/>
            <person name="Methe B."/>
            <person name="Sutton G."/>
            <person name="Nelson K.E."/>
        </authorList>
    </citation>
    <scope>NUCLEOTIDE SEQUENCE [LARGE SCALE GENOMIC DNA]</scope>
    <source>
        <strain evidence="2 3">S9-PR14</strain>
    </source>
</reference>
<evidence type="ECO:0000313" key="2">
    <source>
        <dbReference type="EMBL" id="KGI21600.1"/>
    </source>
</evidence>
<sequence length="132" mass="15666">MSKQQVLIERELQSNSKDRIWSIISDTDKLSRWIADEIQEEGKKLHFIWGDLQSSHDSRMATIAKKVKYHYIRLKWTDEEDPNAFLELRMEKSSISDNYVLFITDFAEPDDIDTMEDLWADNLDRLHQFSGL</sequence>
<evidence type="ECO:0000259" key="1">
    <source>
        <dbReference type="Pfam" id="PF19569"/>
    </source>
</evidence>
<dbReference type="EMBL" id="JRPQ01000141">
    <property type="protein sequence ID" value="KGI21600.1"/>
    <property type="molecule type" value="Genomic_DNA"/>
</dbReference>
<dbReference type="OrthoDB" id="667567at2"/>
<evidence type="ECO:0000313" key="3">
    <source>
        <dbReference type="Proteomes" id="UP000029723"/>
    </source>
</evidence>
<proteinExistence type="predicted"/>
<dbReference type="SUPFAM" id="SSF55961">
    <property type="entry name" value="Bet v1-like"/>
    <property type="match status" value="1"/>
</dbReference>
<comment type="caution">
    <text evidence="2">The sequence shown here is derived from an EMBL/GenBank/DDBJ whole genome shotgun (WGS) entry which is preliminary data.</text>
</comment>